<dbReference type="Pfam" id="PF13181">
    <property type="entry name" value="TPR_8"/>
    <property type="match status" value="1"/>
</dbReference>
<dbReference type="NCBIfam" id="NF033920">
    <property type="entry name" value="C39_PA2778_fam"/>
    <property type="match status" value="1"/>
</dbReference>
<keyword evidence="4" id="KW-1185">Reference proteome</keyword>
<dbReference type="Pfam" id="PF13432">
    <property type="entry name" value="TPR_16"/>
    <property type="match status" value="1"/>
</dbReference>
<evidence type="ECO:0000259" key="2">
    <source>
        <dbReference type="Pfam" id="PF13529"/>
    </source>
</evidence>
<dbReference type="InterPro" id="IPR019734">
    <property type="entry name" value="TPR_rpt"/>
</dbReference>
<reference evidence="4" key="1">
    <citation type="journal article" date="2019" name="Int. J. Syst. Evol. Microbiol.">
        <title>The Global Catalogue of Microorganisms (GCM) 10K type strain sequencing project: providing services to taxonomists for standard genome sequencing and annotation.</title>
        <authorList>
            <consortium name="The Broad Institute Genomics Platform"/>
            <consortium name="The Broad Institute Genome Sequencing Center for Infectious Disease"/>
            <person name="Wu L."/>
            <person name="Ma J."/>
        </authorList>
    </citation>
    <scope>NUCLEOTIDE SEQUENCE [LARGE SCALE GENOMIC DNA]</scope>
    <source>
        <strain evidence="4">JCM 16914</strain>
    </source>
</reference>
<comment type="caution">
    <text evidence="3">The sequence shown here is derived from an EMBL/GenBank/DDBJ whole genome shotgun (WGS) entry which is preliminary data.</text>
</comment>
<dbReference type="SMART" id="SM00028">
    <property type="entry name" value="TPR"/>
    <property type="match status" value="2"/>
</dbReference>
<evidence type="ECO:0000313" key="4">
    <source>
        <dbReference type="Proteomes" id="UP001500133"/>
    </source>
</evidence>
<protein>
    <submittedName>
        <fullName evidence="3">PA2778 family cysteine peptidase</fullName>
    </submittedName>
</protein>
<dbReference type="Gene3D" id="3.90.70.10">
    <property type="entry name" value="Cysteine proteinases"/>
    <property type="match status" value="1"/>
</dbReference>
<dbReference type="InterPro" id="IPR039564">
    <property type="entry name" value="Peptidase_C39-like"/>
</dbReference>
<dbReference type="Proteomes" id="UP001500133">
    <property type="component" value="Unassembled WGS sequence"/>
</dbReference>
<dbReference type="PROSITE" id="PS50005">
    <property type="entry name" value="TPR"/>
    <property type="match status" value="1"/>
</dbReference>
<evidence type="ECO:0000256" key="1">
    <source>
        <dbReference type="PROSITE-ProRule" id="PRU00339"/>
    </source>
</evidence>
<name>A0ABP7LXX3_9GAMM</name>
<feature type="domain" description="Peptidase C39-like" evidence="2">
    <location>
        <begin position="30"/>
        <end position="159"/>
    </location>
</feature>
<sequence>MLAVLLSGCATGPALQPATYQLPKRVELTNVPFYPQEKYQCGPAALATALNYAPAAKPRSAAVWKAPQARGRKRDTHITAKNLVPQVFIPGRDGSVQPEMLATARRHERIAYPVRPTLDALLAHVADGYPVVVMQNLSLPVWPMWHYAVVIGYDLGEESLILRSGETRRHRVSFRRFDATWARSQRWGFVLARPGRIPSGITPRRAVQAISDYQALHGIRAALSSWQALTQAQPHNAMAHFGLGNAYYEQQALQKSALAFQRATAADAALGVAWLNLGLVNRELGRMNRARKALEKAAELDSTWQEKARTALETL</sequence>
<proteinExistence type="predicted"/>
<dbReference type="CDD" id="cd02549">
    <property type="entry name" value="Peptidase_C39A"/>
    <property type="match status" value="1"/>
</dbReference>
<dbReference type="SUPFAM" id="SSF48452">
    <property type="entry name" value="TPR-like"/>
    <property type="match status" value="1"/>
</dbReference>
<dbReference type="EMBL" id="BAAAZT010000074">
    <property type="protein sequence ID" value="GAA3908189.1"/>
    <property type="molecule type" value="Genomic_DNA"/>
</dbReference>
<feature type="repeat" description="TPR" evidence="1">
    <location>
        <begin position="271"/>
        <end position="304"/>
    </location>
</feature>
<dbReference type="InterPro" id="IPR039563">
    <property type="entry name" value="Peptidase_C39_single_dom"/>
</dbReference>
<dbReference type="Pfam" id="PF13529">
    <property type="entry name" value="Peptidase_C39_2"/>
    <property type="match status" value="1"/>
</dbReference>
<evidence type="ECO:0000313" key="3">
    <source>
        <dbReference type="EMBL" id="GAA3908189.1"/>
    </source>
</evidence>
<accession>A0ABP7LXX3</accession>
<organism evidence="3 4">
    <name type="scientific">Halomonas cibimaris</name>
    <dbReference type="NCBI Taxonomy" id="657012"/>
    <lineage>
        <taxon>Bacteria</taxon>
        <taxon>Pseudomonadati</taxon>
        <taxon>Pseudomonadota</taxon>
        <taxon>Gammaproteobacteria</taxon>
        <taxon>Oceanospirillales</taxon>
        <taxon>Halomonadaceae</taxon>
        <taxon>Halomonas</taxon>
    </lineage>
</organism>
<dbReference type="InterPro" id="IPR011990">
    <property type="entry name" value="TPR-like_helical_dom_sf"/>
</dbReference>
<dbReference type="Gene3D" id="1.25.40.10">
    <property type="entry name" value="Tetratricopeptide repeat domain"/>
    <property type="match status" value="1"/>
</dbReference>
<keyword evidence="1" id="KW-0802">TPR repeat</keyword>
<gene>
    <name evidence="3" type="ORF">GCM10022228_18270</name>
</gene>